<dbReference type="Pfam" id="PF08281">
    <property type="entry name" value="Sigma70_r4_2"/>
    <property type="match status" value="1"/>
</dbReference>
<dbReference type="InterPro" id="IPR039425">
    <property type="entry name" value="RNA_pol_sigma-70-like"/>
</dbReference>
<evidence type="ECO:0000256" key="4">
    <source>
        <dbReference type="ARBA" id="ARBA00023163"/>
    </source>
</evidence>
<protein>
    <submittedName>
        <fullName evidence="6">Sigma-70 family RNA polymerase sigma factor</fullName>
    </submittedName>
</protein>
<evidence type="ECO:0000256" key="2">
    <source>
        <dbReference type="ARBA" id="ARBA00023015"/>
    </source>
</evidence>
<dbReference type="NCBIfam" id="TIGR02937">
    <property type="entry name" value="sigma70-ECF"/>
    <property type="match status" value="1"/>
</dbReference>
<keyword evidence="7" id="KW-1185">Reference proteome</keyword>
<evidence type="ECO:0000313" key="6">
    <source>
        <dbReference type="EMBL" id="WZN42168.1"/>
    </source>
</evidence>
<reference evidence="7" key="1">
    <citation type="submission" date="2024-03" db="EMBL/GenBank/DDBJ databases">
        <title>Chitinophaga horti sp. nov., isolated from garden soil.</title>
        <authorList>
            <person name="Lee D.S."/>
            <person name="Han D.M."/>
            <person name="Baek J.H."/>
            <person name="Choi D.G."/>
            <person name="Jeon J.H."/>
            <person name="Jeon C.O."/>
        </authorList>
    </citation>
    <scope>NUCLEOTIDE SEQUENCE [LARGE SCALE GENOMIC DNA]</scope>
    <source>
        <strain evidence="7">GPA1</strain>
    </source>
</reference>
<dbReference type="InterPro" id="IPR014284">
    <property type="entry name" value="RNA_pol_sigma-70_dom"/>
</dbReference>
<comment type="similarity">
    <text evidence="1">Belongs to the sigma-70 factor family. ECF subfamily.</text>
</comment>
<dbReference type="InterPro" id="IPR013324">
    <property type="entry name" value="RNA_pol_sigma_r3/r4-like"/>
</dbReference>
<evidence type="ECO:0000259" key="5">
    <source>
        <dbReference type="Pfam" id="PF08281"/>
    </source>
</evidence>
<dbReference type="EMBL" id="CP149822">
    <property type="protein sequence ID" value="WZN42168.1"/>
    <property type="molecule type" value="Genomic_DNA"/>
</dbReference>
<name>A0ABZ2YRP0_9BACT</name>
<dbReference type="SUPFAM" id="SSF88946">
    <property type="entry name" value="Sigma2 domain of RNA polymerase sigma factors"/>
    <property type="match status" value="1"/>
</dbReference>
<feature type="domain" description="RNA polymerase sigma factor 70 region 4 type 2" evidence="5">
    <location>
        <begin position="124"/>
        <end position="177"/>
    </location>
</feature>
<gene>
    <name evidence="6" type="ORF">WJU16_03845</name>
</gene>
<evidence type="ECO:0000256" key="3">
    <source>
        <dbReference type="ARBA" id="ARBA00023082"/>
    </source>
</evidence>
<dbReference type="InterPro" id="IPR036388">
    <property type="entry name" value="WH-like_DNA-bd_sf"/>
</dbReference>
<evidence type="ECO:0000313" key="7">
    <source>
        <dbReference type="Proteomes" id="UP001485459"/>
    </source>
</evidence>
<organism evidence="6 7">
    <name type="scientific">Chitinophaga pollutisoli</name>
    <dbReference type="NCBI Taxonomy" id="3133966"/>
    <lineage>
        <taxon>Bacteria</taxon>
        <taxon>Pseudomonadati</taxon>
        <taxon>Bacteroidota</taxon>
        <taxon>Chitinophagia</taxon>
        <taxon>Chitinophagales</taxon>
        <taxon>Chitinophagaceae</taxon>
        <taxon>Chitinophaga</taxon>
    </lineage>
</organism>
<dbReference type="Proteomes" id="UP001485459">
    <property type="component" value="Chromosome"/>
</dbReference>
<keyword evidence="3" id="KW-0731">Sigma factor</keyword>
<dbReference type="PANTHER" id="PTHR43133">
    <property type="entry name" value="RNA POLYMERASE ECF-TYPE SIGMA FACTO"/>
    <property type="match status" value="1"/>
</dbReference>
<evidence type="ECO:0000256" key="1">
    <source>
        <dbReference type="ARBA" id="ARBA00010641"/>
    </source>
</evidence>
<proteinExistence type="inferred from homology"/>
<dbReference type="CDD" id="cd06171">
    <property type="entry name" value="Sigma70_r4"/>
    <property type="match status" value="1"/>
</dbReference>
<accession>A0ABZ2YRP0</accession>
<keyword evidence="2" id="KW-0805">Transcription regulation</keyword>
<dbReference type="Gene3D" id="1.10.1740.10">
    <property type="match status" value="1"/>
</dbReference>
<keyword evidence="4" id="KW-0804">Transcription</keyword>
<dbReference type="PANTHER" id="PTHR43133:SF46">
    <property type="entry name" value="RNA POLYMERASE SIGMA-70 FACTOR ECF SUBFAMILY"/>
    <property type="match status" value="1"/>
</dbReference>
<dbReference type="InterPro" id="IPR013249">
    <property type="entry name" value="RNA_pol_sigma70_r4_t2"/>
</dbReference>
<dbReference type="SUPFAM" id="SSF88659">
    <property type="entry name" value="Sigma3 and sigma4 domains of RNA polymerase sigma factors"/>
    <property type="match status" value="1"/>
</dbReference>
<dbReference type="Gene3D" id="1.10.10.10">
    <property type="entry name" value="Winged helix-like DNA-binding domain superfamily/Winged helix DNA-binding domain"/>
    <property type="match status" value="1"/>
</dbReference>
<dbReference type="RefSeq" id="WP_341837004.1">
    <property type="nucleotide sequence ID" value="NZ_CP149822.1"/>
</dbReference>
<sequence>MPILNNMPPAADPVWEAFRQGDRDAFAQLYDEHAPPLIVYGIRVSRDEGMVRDAIQDLFIELWRSRGRIPAVGSVRGYLLKALRYKLMRKAGVRMRYADTLPDQADPVHPEAILLEQEDESLRRQRIREAIGQLPQRQQEMINLRFYQGLSTEEAAEIMAIHYQSAANLLHRGVTHLRQLLGPNALALIILLREG</sequence>
<dbReference type="InterPro" id="IPR013325">
    <property type="entry name" value="RNA_pol_sigma_r2"/>
</dbReference>